<evidence type="ECO:0000256" key="4">
    <source>
        <dbReference type="ARBA" id="ARBA00023136"/>
    </source>
</evidence>
<comment type="caution">
    <text evidence="6">The sequence shown here is derived from an EMBL/GenBank/DDBJ whole genome shotgun (WGS) entry which is preliminary data.</text>
</comment>
<comment type="subcellular location">
    <subcellularLocation>
        <location evidence="1">Membrane</location>
        <topology evidence="1">Multi-pass membrane protein</topology>
    </subcellularLocation>
</comment>
<sequence length="366" mass="42780">MKTCKAALTDEMVDDGPWVWKHASFNEICFAISLVFASAAIITSFGLIFMHGIHYSQPQEQVHVIRLVLMIPLYAYIAACTHNNPTKAVYLQMYRDLWEPFAIVGFFNLLRFYIAPNLHGQKEYFRTMETKNWLWPLPWLQKCTGGRHRGPFRKPRSGLTWFNIVWAGMYQYCFVRIVVTVVAVWAENTHRYCAHSFDPSFMSVWALLIILISSSVALYCLVQFYWQLKEIVAPRKPALKISCVKLVIFFMFWQSVVNEILVATNLWKPSKVVRMVDIKVGIQNMLLCIEMFVFAVLHHWAFPWREYSLSRQLYDTGAEYEGGFLGWAAYWDALSPVDLVRAFGRGMRWLFWGVWNRFGDSSYYGQ</sequence>
<dbReference type="GO" id="GO:0016020">
    <property type="term" value="C:membrane"/>
    <property type="evidence" value="ECO:0007669"/>
    <property type="project" value="UniProtKB-SubCell"/>
</dbReference>
<dbReference type="InterPro" id="IPR005178">
    <property type="entry name" value="Ostalpha/TMEM184C"/>
</dbReference>
<feature type="transmembrane region" description="Helical" evidence="5">
    <location>
        <begin position="30"/>
        <end position="52"/>
    </location>
</feature>
<proteinExistence type="predicted"/>
<feature type="transmembrane region" description="Helical" evidence="5">
    <location>
        <begin position="64"/>
        <end position="85"/>
    </location>
</feature>
<evidence type="ECO:0000313" key="7">
    <source>
        <dbReference type="Proteomes" id="UP000799429"/>
    </source>
</evidence>
<gene>
    <name evidence="6" type="ORF">M501DRAFT_1007103</name>
</gene>
<feature type="transmembrane region" description="Helical" evidence="5">
    <location>
        <begin position="238"/>
        <end position="262"/>
    </location>
</feature>
<name>A0A9P4VMM0_9PEZI</name>
<protein>
    <submittedName>
        <fullName evidence="6">DUF300-domain-containing protein</fullName>
    </submittedName>
</protein>
<feature type="transmembrane region" description="Helical" evidence="5">
    <location>
        <begin position="159"/>
        <end position="185"/>
    </location>
</feature>
<keyword evidence="3 5" id="KW-1133">Transmembrane helix</keyword>
<dbReference type="Pfam" id="PF03619">
    <property type="entry name" value="Solute_trans_a"/>
    <property type="match status" value="1"/>
</dbReference>
<reference evidence="6" key="1">
    <citation type="journal article" date="2020" name="Stud. Mycol.">
        <title>101 Dothideomycetes genomes: a test case for predicting lifestyles and emergence of pathogens.</title>
        <authorList>
            <person name="Haridas S."/>
            <person name="Albert R."/>
            <person name="Binder M."/>
            <person name="Bloem J."/>
            <person name="Labutti K."/>
            <person name="Salamov A."/>
            <person name="Andreopoulos B."/>
            <person name="Baker S."/>
            <person name="Barry K."/>
            <person name="Bills G."/>
            <person name="Bluhm B."/>
            <person name="Cannon C."/>
            <person name="Castanera R."/>
            <person name="Culley D."/>
            <person name="Daum C."/>
            <person name="Ezra D."/>
            <person name="Gonzalez J."/>
            <person name="Henrissat B."/>
            <person name="Kuo A."/>
            <person name="Liang C."/>
            <person name="Lipzen A."/>
            <person name="Lutzoni F."/>
            <person name="Magnuson J."/>
            <person name="Mondo S."/>
            <person name="Nolan M."/>
            <person name="Ohm R."/>
            <person name="Pangilinan J."/>
            <person name="Park H.-J."/>
            <person name="Ramirez L."/>
            <person name="Alfaro M."/>
            <person name="Sun H."/>
            <person name="Tritt A."/>
            <person name="Yoshinaga Y."/>
            <person name="Zwiers L.-H."/>
            <person name="Turgeon B."/>
            <person name="Goodwin S."/>
            <person name="Spatafora J."/>
            <person name="Crous P."/>
            <person name="Grigoriev I."/>
        </authorList>
    </citation>
    <scope>NUCLEOTIDE SEQUENCE</scope>
    <source>
        <strain evidence="6">CBS 101060</strain>
    </source>
</reference>
<evidence type="ECO:0000256" key="5">
    <source>
        <dbReference type="SAM" id="Phobius"/>
    </source>
</evidence>
<dbReference type="Proteomes" id="UP000799429">
    <property type="component" value="Unassembled WGS sequence"/>
</dbReference>
<feature type="transmembrane region" description="Helical" evidence="5">
    <location>
        <begin position="205"/>
        <end position="226"/>
    </location>
</feature>
<organism evidence="6 7">
    <name type="scientific">Patellaria atrata CBS 101060</name>
    <dbReference type="NCBI Taxonomy" id="1346257"/>
    <lineage>
        <taxon>Eukaryota</taxon>
        <taxon>Fungi</taxon>
        <taxon>Dikarya</taxon>
        <taxon>Ascomycota</taxon>
        <taxon>Pezizomycotina</taxon>
        <taxon>Dothideomycetes</taxon>
        <taxon>Dothideomycetes incertae sedis</taxon>
        <taxon>Patellariales</taxon>
        <taxon>Patellariaceae</taxon>
        <taxon>Patellaria</taxon>
    </lineage>
</organism>
<feature type="transmembrane region" description="Helical" evidence="5">
    <location>
        <begin position="282"/>
        <end position="302"/>
    </location>
</feature>
<keyword evidence="7" id="KW-1185">Reference proteome</keyword>
<dbReference type="AlphaFoldDB" id="A0A9P4VMM0"/>
<dbReference type="PANTHER" id="PTHR23423">
    <property type="entry name" value="ORGANIC SOLUTE TRANSPORTER-RELATED"/>
    <property type="match status" value="1"/>
</dbReference>
<evidence type="ECO:0000313" key="6">
    <source>
        <dbReference type="EMBL" id="KAF2836788.1"/>
    </source>
</evidence>
<evidence type="ECO:0000256" key="2">
    <source>
        <dbReference type="ARBA" id="ARBA00022692"/>
    </source>
</evidence>
<keyword evidence="4 5" id="KW-0472">Membrane</keyword>
<dbReference type="OrthoDB" id="5348404at2759"/>
<evidence type="ECO:0000256" key="3">
    <source>
        <dbReference type="ARBA" id="ARBA00022989"/>
    </source>
</evidence>
<evidence type="ECO:0000256" key="1">
    <source>
        <dbReference type="ARBA" id="ARBA00004141"/>
    </source>
</evidence>
<accession>A0A9P4VMM0</accession>
<dbReference type="EMBL" id="MU006102">
    <property type="protein sequence ID" value="KAF2836788.1"/>
    <property type="molecule type" value="Genomic_DNA"/>
</dbReference>
<keyword evidence="2 5" id="KW-0812">Transmembrane</keyword>
<dbReference type="SMART" id="SM01417">
    <property type="entry name" value="Solute_trans_a"/>
    <property type="match status" value="1"/>
</dbReference>